<dbReference type="NCBIfam" id="TIGR03891">
    <property type="entry name" value="thiopep_ocin"/>
    <property type="match status" value="1"/>
</dbReference>
<dbReference type="OrthoDB" id="4678170at2"/>
<dbReference type="RefSeq" id="WP_121394311.1">
    <property type="nucleotide sequence ID" value="NZ_RCDD01000007.1"/>
</dbReference>
<reference evidence="2 3" key="1">
    <citation type="submission" date="2018-10" db="EMBL/GenBank/DDBJ databases">
        <title>Genomic Encyclopedia of Archaeal and Bacterial Type Strains, Phase II (KMG-II): from individual species to whole genera.</title>
        <authorList>
            <person name="Goeker M."/>
        </authorList>
    </citation>
    <scope>NUCLEOTIDE SEQUENCE [LARGE SCALE GENOMIC DNA]</scope>
    <source>
        <strain evidence="2 3">DSM 45657</strain>
    </source>
</reference>
<feature type="domain" description="Thiopeptide-type bacteriocin biosynthesis" evidence="1">
    <location>
        <begin position="16"/>
        <end position="279"/>
    </location>
</feature>
<keyword evidence="3" id="KW-1185">Reference proteome</keyword>
<dbReference type="Pfam" id="PF14028">
    <property type="entry name" value="Lant_dehydr_C"/>
    <property type="match status" value="1"/>
</dbReference>
<evidence type="ECO:0000313" key="3">
    <source>
        <dbReference type="Proteomes" id="UP000282454"/>
    </source>
</evidence>
<protein>
    <submittedName>
        <fullName evidence="2">Thiopeptide-type bacteriocin biosynthesis protein</fullName>
    </submittedName>
</protein>
<dbReference type="AlphaFoldDB" id="A0A421AXE0"/>
<dbReference type="Proteomes" id="UP000282454">
    <property type="component" value="Unassembled WGS sequence"/>
</dbReference>
<dbReference type="InterPro" id="IPR023809">
    <property type="entry name" value="Thiopep_bacteriocin_synth_dom"/>
</dbReference>
<name>A0A421AXE0_9PSEU</name>
<proteinExistence type="predicted"/>
<accession>A0A421AXE0</accession>
<organism evidence="2 3">
    <name type="scientific">Actinokineospora cianjurensis</name>
    <dbReference type="NCBI Taxonomy" id="585224"/>
    <lineage>
        <taxon>Bacteria</taxon>
        <taxon>Bacillati</taxon>
        <taxon>Actinomycetota</taxon>
        <taxon>Actinomycetes</taxon>
        <taxon>Pseudonocardiales</taxon>
        <taxon>Pseudonocardiaceae</taxon>
        <taxon>Actinokineospora</taxon>
    </lineage>
</organism>
<sequence>MGAGLDIDTGPDDTGWAQVAVRIDDYATAEHVGTTHLGPLMASAEHAGLITCWWFVRKNPYWRLRWRPVPGTAHEANHVVQRALDTLRGKGIIAETTATIYEPEIHAFGGEKAMDLAHRLFHADSTHLLDHLAGDRGRGPSPGEKRRELTVLLCSNLMRAAGQDWYEQGDIWARVADNRPLPASTSADQVHAAVAGLQRLMTVDASPTSPLLQPGGSLAHVTGWATAFDTAGQHLGRLARAGTLRRGVRAVLAHHVLFHWNRLGLPHDTQALIAHTAKTVVLGT</sequence>
<dbReference type="EMBL" id="RCDD01000007">
    <property type="protein sequence ID" value="RLK54458.1"/>
    <property type="molecule type" value="Genomic_DNA"/>
</dbReference>
<gene>
    <name evidence="2" type="ORF">CLV68_6010</name>
</gene>
<comment type="caution">
    <text evidence="2">The sequence shown here is derived from an EMBL/GenBank/DDBJ whole genome shotgun (WGS) entry which is preliminary data.</text>
</comment>
<evidence type="ECO:0000313" key="2">
    <source>
        <dbReference type="EMBL" id="RLK54458.1"/>
    </source>
</evidence>
<evidence type="ECO:0000259" key="1">
    <source>
        <dbReference type="Pfam" id="PF14028"/>
    </source>
</evidence>